<evidence type="ECO:0000313" key="2">
    <source>
        <dbReference type="EMBL" id="KAK7443003.1"/>
    </source>
</evidence>
<accession>A0ABD0IZY7</accession>
<dbReference type="Proteomes" id="UP001519460">
    <property type="component" value="Unassembled WGS sequence"/>
</dbReference>
<feature type="compositionally biased region" description="Polar residues" evidence="1">
    <location>
        <begin position="101"/>
        <end position="112"/>
    </location>
</feature>
<gene>
    <name evidence="2" type="ORF">BaRGS_00040487</name>
</gene>
<name>A0ABD0IZY7_9CAEN</name>
<feature type="region of interest" description="Disordered" evidence="1">
    <location>
        <begin position="99"/>
        <end position="132"/>
    </location>
</feature>
<comment type="caution">
    <text evidence="2">The sequence shown here is derived from an EMBL/GenBank/DDBJ whole genome shotgun (WGS) entry which is preliminary data.</text>
</comment>
<sequence>MHWVCVFSVRPPVSEPFVARALVLIVFDRLTRCQAQYKRRGGRAPYRLLEGDLSPHAICYGGDSSLAAFSALKRLGDNSAICHMAGWFHLLLSGSRLPRSTRPTAQDASTGVYTGAGPHAHRHTHPDIHTNR</sequence>
<dbReference type="EMBL" id="JACVVK020000825">
    <property type="protein sequence ID" value="KAK7443003.1"/>
    <property type="molecule type" value="Genomic_DNA"/>
</dbReference>
<evidence type="ECO:0000256" key="1">
    <source>
        <dbReference type="SAM" id="MobiDB-lite"/>
    </source>
</evidence>
<dbReference type="AlphaFoldDB" id="A0ABD0IZY7"/>
<evidence type="ECO:0000313" key="3">
    <source>
        <dbReference type="Proteomes" id="UP001519460"/>
    </source>
</evidence>
<reference evidence="2 3" key="1">
    <citation type="journal article" date="2023" name="Sci. Data">
        <title>Genome assembly of the Korean intertidal mud-creeper Batillaria attramentaria.</title>
        <authorList>
            <person name="Patra A.K."/>
            <person name="Ho P.T."/>
            <person name="Jun S."/>
            <person name="Lee S.J."/>
            <person name="Kim Y."/>
            <person name="Won Y.J."/>
        </authorList>
    </citation>
    <scope>NUCLEOTIDE SEQUENCE [LARGE SCALE GENOMIC DNA]</scope>
    <source>
        <strain evidence="2">Wonlab-2016</strain>
    </source>
</reference>
<protein>
    <submittedName>
        <fullName evidence="2">Uncharacterized protein</fullName>
    </submittedName>
</protein>
<keyword evidence="3" id="KW-1185">Reference proteome</keyword>
<proteinExistence type="predicted"/>
<organism evidence="2 3">
    <name type="scientific">Batillaria attramentaria</name>
    <dbReference type="NCBI Taxonomy" id="370345"/>
    <lineage>
        <taxon>Eukaryota</taxon>
        <taxon>Metazoa</taxon>
        <taxon>Spiralia</taxon>
        <taxon>Lophotrochozoa</taxon>
        <taxon>Mollusca</taxon>
        <taxon>Gastropoda</taxon>
        <taxon>Caenogastropoda</taxon>
        <taxon>Sorbeoconcha</taxon>
        <taxon>Cerithioidea</taxon>
        <taxon>Batillariidae</taxon>
        <taxon>Batillaria</taxon>
    </lineage>
</organism>